<evidence type="ECO:0000256" key="2">
    <source>
        <dbReference type="ARBA" id="ARBA00008488"/>
    </source>
</evidence>
<feature type="transmembrane region" description="Helical" evidence="8">
    <location>
        <begin position="155"/>
        <end position="173"/>
    </location>
</feature>
<feature type="binding site" evidence="7">
    <location>
        <position position="196"/>
    </location>
    <ligand>
        <name>Zn(2+)</name>
        <dbReference type="ChEBI" id="CHEBI:29105"/>
    </ligand>
</feature>
<dbReference type="EMBL" id="PDOD01000005">
    <property type="protein sequence ID" value="PYZ92004.1"/>
    <property type="molecule type" value="Genomic_DNA"/>
</dbReference>
<dbReference type="PANTHER" id="PTHR20855">
    <property type="entry name" value="ADIPOR/PROGESTIN RECEPTOR-RELATED"/>
    <property type="match status" value="1"/>
</dbReference>
<dbReference type="GO" id="GO:0046872">
    <property type="term" value="F:metal ion binding"/>
    <property type="evidence" value="ECO:0007669"/>
    <property type="project" value="UniProtKB-KW"/>
</dbReference>
<sequence length="215" mass="23735">MNTFIREPVNGLTHLAGALLSFVGLIAMVVKVSMDGAAPLELTAVLIFGVSLILLYSASATYHMVMAKDRVIAFFRRMDHSMIYVLIAGTYTPFCLIALNGTTGWTLFGIVSMFAAVGVVFKMVWFECPRWLSTGLYIAMGWMIVLFIIPLSEVLVAQGLALLVAGGVLYTLGGVIYGSKPEWLTFKHFGYHEIFHLFILVGSLAHFLSVYFYVI</sequence>
<dbReference type="Pfam" id="PF03006">
    <property type="entry name" value="HlyIII"/>
    <property type="match status" value="1"/>
</dbReference>
<dbReference type="OrthoDB" id="9813689at2"/>
<dbReference type="Proteomes" id="UP000248214">
    <property type="component" value="Unassembled WGS sequence"/>
</dbReference>
<feature type="transmembrane region" description="Helical" evidence="8">
    <location>
        <begin position="105"/>
        <end position="124"/>
    </location>
</feature>
<dbReference type="InterPro" id="IPR004254">
    <property type="entry name" value="AdipoR/HlyIII-related"/>
</dbReference>
<dbReference type="InterPro" id="IPR005744">
    <property type="entry name" value="Hy-lIII"/>
</dbReference>
<evidence type="ECO:0000256" key="4">
    <source>
        <dbReference type="ARBA" id="ARBA00022692"/>
    </source>
</evidence>
<keyword evidence="10" id="KW-1185">Reference proteome</keyword>
<keyword evidence="7" id="KW-0862">Zinc</keyword>
<evidence type="ECO:0000313" key="9">
    <source>
        <dbReference type="EMBL" id="PYZ92004.1"/>
    </source>
</evidence>
<feature type="transmembrane region" description="Helical" evidence="8">
    <location>
        <begin position="12"/>
        <end position="30"/>
    </location>
</feature>
<name>A0A323TCS2_9BACI</name>
<feature type="transmembrane region" description="Helical" evidence="8">
    <location>
        <begin position="82"/>
        <end position="99"/>
    </location>
</feature>
<dbReference type="GO" id="GO:0005886">
    <property type="term" value="C:plasma membrane"/>
    <property type="evidence" value="ECO:0007669"/>
    <property type="project" value="UniProtKB-SubCell"/>
</dbReference>
<dbReference type="GO" id="GO:0140911">
    <property type="term" value="F:pore-forming activity"/>
    <property type="evidence" value="ECO:0007669"/>
    <property type="project" value="InterPro"/>
</dbReference>
<evidence type="ECO:0000256" key="8">
    <source>
        <dbReference type="SAM" id="Phobius"/>
    </source>
</evidence>
<dbReference type="RefSeq" id="WP_110611483.1">
    <property type="nucleotide sequence ID" value="NZ_PDOD01000005.1"/>
</dbReference>
<evidence type="ECO:0000313" key="10">
    <source>
        <dbReference type="Proteomes" id="UP000248214"/>
    </source>
</evidence>
<feature type="transmembrane region" description="Helical" evidence="8">
    <location>
        <begin position="131"/>
        <end position="149"/>
    </location>
</feature>
<comment type="subcellular location">
    <subcellularLocation>
        <location evidence="1">Cell membrane</location>
        <topology evidence="1">Multi-pass membrane protein</topology>
    </subcellularLocation>
</comment>
<gene>
    <name evidence="9" type="ORF">CR194_17565</name>
</gene>
<dbReference type="NCBIfam" id="TIGR01065">
    <property type="entry name" value="hlyIII"/>
    <property type="match status" value="1"/>
</dbReference>
<organism evidence="9 10">
    <name type="scientific">Salipaludibacillus keqinensis</name>
    <dbReference type="NCBI Taxonomy" id="2045207"/>
    <lineage>
        <taxon>Bacteria</taxon>
        <taxon>Bacillati</taxon>
        <taxon>Bacillota</taxon>
        <taxon>Bacilli</taxon>
        <taxon>Bacillales</taxon>
        <taxon>Bacillaceae</taxon>
    </lineage>
</organism>
<keyword evidence="5 8" id="KW-1133">Transmembrane helix</keyword>
<comment type="similarity">
    <text evidence="2">Belongs to the UPF0073 (Hly-III) family.</text>
</comment>
<reference evidence="9 10" key="1">
    <citation type="submission" date="2017-10" db="EMBL/GenBank/DDBJ databases">
        <title>Bacillus sp. nov., a halophilic bacterium isolated from a Keqin Lake.</title>
        <authorList>
            <person name="Wang H."/>
        </authorList>
    </citation>
    <scope>NUCLEOTIDE SEQUENCE [LARGE SCALE GENOMIC DNA]</scope>
    <source>
        <strain evidence="9 10">KQ-12</strain>
    </source>
</reference>
<keyword evidence="7" id="KW-0479">Metal-binding</keyword>
<feature type="binding site" evidence="7">
    <location>
        <position position="192"/>
    </location>
    <ligand>
        <name>Zn(2+)</name>
        <dbReference type="ChEBI" id="CHEBI:29105"/>
    </ligand>
</feature>
<dbReference type="AlphaFoldDB" id="A0A323TCS2"/>
<dbReference type="PANTHER" id="PTHR20855:SF3">
    <property type="entry name" value="LD03007P"/>
    <property type="match status" value="1"/>
</dbReference>
<protein>
    <submittedName>
        <fullName evidence="9">Hemolysin</fullName>
    </submittedName>
</protein>
<proteinExistence type="inferred from homology"/>
<comment type="caution">
    <text evidence="9">The sequence shown here is derived from an EMBL/GenBank/DDBJ whole genome shotgun (WGS) entry which is preliminary data.</text>
</comment>
<keyword evidence="6 8" id="KW-0472">Membrane</keyword>
<feature type="binding site" evidence="7">
    <location>
        <position position="63"/>
    </location>
    <ligand>
        <name>Zn(2+)</name>
        <dbReference type="ChEBI" id="CHEBI:29105"/>
    </ligand>
</feature>
<feature type="transmembrane region" description="Helical" evidence="8">
    <location>
        <begin position="42"/>
        <end position="62"/>
    </location>
</feature>
<keyword evidence="3" id="KW-1003">Cell membrane</keyword>
<evidence type="ECO:0000256" key="7">
    <source>
        <dbReference type="PIRSR" id="PIRSR604254-1"/>
    </source>
</evidence>
<feature type="transmembrane region" description="Helical" evidence="8">
    <location>
        <begin position="194"/>
        <end position="214"/>
    </location>
</feature>
<evidence type="ECO:0000256" key="5">
    <source>
        <dbReference type="ARBA" id="ARBA00022989"/>
    </source>
</evidence>
<evidence type="ECO:0000256" key="6">
    <source>
        <dbReference type="ARBA" id="ARBA00023136"/>
    </source>
</evidence>
<accession>A0A323TCS2</accession>
<keyword evidence="4 8" id="KW-0812">Transmembrane</keyword>
<evidence type="ECO:0000256" key="3">
    <source>
        <dbReference type="ARBA" id="ARBA00022475"/>
    </source>
</evidence>
<evidence type="ECO:0000256" key="1">
    <source>
        <dbReference type="ARBA" id="ARBA00004651"/>
    </source>
</evidence>